<proteinExistence type="predicted"/>
<reference evidence="2" key="1">
    <citation type="submission" date="2022-11" db="UniProtKB">
        <authorList>
            <consortium name="WormBaseParasite"/>
        </authorList>
    </citation>
    <scope>IDENTIFICATION</scope>
</reference>
<keyword evidence="1" id="KW-1185">Reference proteome</keyword>
<dbReference type="WBParaSite" id="nRc.2.0.1.t28415-RA">
    <property type="protein sequence ID" value="nRc.2.0.1.t28415-RA"/>
    <property type="gene ID" value="nRc.2.0.1.g28415"/>
</dbReference>
<dbReference type="AlphaFoldDB" id="A0A915JQD2"/>
<name>A0A915JQD2_ROMCU</name>
<dbReference type="Proteomes" id="UP000887565">
    <property type="component" value="Unplaced"/>
</dbReference>
<protein>
    <submittedName>
        <fullName evidence="2">Uncharacterized protein</fullName>
    </submittedName>
</protein>
<organism evidence="1 2">
    <name type="scientific">Romanomermis culicivorax</name>
    <name type="common">Nematode worm</name>
    <dbReference type="NCBI Taxonomy" id="13658"/>
    <lineage>
        <taxon>Eukaryota</taxon>
        <taxon>Metazoa</taxon>
        <taxon>Ecdysozoa</taxon>
        <taxon>Nematoda</taxon>
        <taxon>Enoplea</taxon>
        <taxon>Dorylaimia</taxon>
        <taxon>Mermithida</taxon>
        <taxon>Mermithoidea</taxon>
        <taxon>Mermithidae</taxon>
        <taxon>Romanomermis</taxon>
    </lineage>
</organism>
<accession>A0A915JQD2</accession>
<sequence length="64" mass="7084">MPINKVLGVQDAFLPNNPTFKAVTEINVSTTPRALTFNFRSSAPLWGSFVFQVDVKRTTKSLAN</sequence>
<evidence type="ECO:0000313" key="1">
    <source>
        <dbReference type="Proteomes" id="UP000887565"/>
    </source>
</evidence>
<evidence type="ECO:0000313" key="2">
    <source>
        <dbReference type="WBParaSite" id="nRc.2.0.1.t28415-RA"/>
    </source>
</evidence>